<feature type="domain" description="Sulfatase N-terminal" evidence="7">
    <location>
        <begin position="250"/>
        <end position="474"/>
    </location>
</feature>
<proteinExistence type="predicted"/>
<dbReference type="PANTHER" id="PTHR47371:SF3">
    <property type="entry name" value="PHOSPHOGLYCEROL TRANSFERASE I"/>
    <property type="match status" value="1"/>
</dbReference>
<evidence type="ECO:0000256" key="3">
    <source>
        <dbReference type="ARBA" id="ARBA00022692"/>
    </source>
</evidence>
<dbReference type="InterPro" id="IPR000917">
    <property type="entry name" value="Sulfatase_N"/>
</dbReference>
<dbReference type="InterPro" id="IPR017850">
    <property type="entry name" value="Alkaline_phosphatase_core_sf"/>
</dbReference>
<dbReference type="CDD" id="cd16015">
    <property type="entry name" value="LTA_synthase"/>
    <property type="match status" value="1"/>
</dbReference>
<sequence length="534" mass="59385">MATFGHGWWLVAATFVVAVAVTYLTDRFALPRKVAAGALGERQPGQAVIDMAARIPAVALIYALFFAISWRPYYALTAVVSTFFIFTAISRAKYEFIREPLVFSDIALVLLVFRHKTMFYATWLNLVFWCVALGYVFGASALFMIYEPSLLPSQGRLILISGMVMAAAAPWLFLYQPGYRHAISRISSALTGKDGAIALTARLGTFASVLYGFLAWLKEPTAPVSVPASAGEGRDLPMPNIGKGEEENPLLVVWQSESFMDMRHFGVSPLSLPNLDRLRSRAAEWGRMSSIFEGGYTLRTEFSVITGLPPDDLGPDAAHPYLRAGAYSEAAWPNRLRRAGWSTRFLHPYDRQFFSRDRALPQLGFETLSMLEEFEKTGGAAGAYVSDMTLAERVLEYCREGSKSTGQFIFAASIENHGPWQPGRHEGCKHPLDIYLAILQRSDEALGFLADELDRLDRPVWLAFYGDHAPLLKSFSDPFPDPRTDYLIVPLARAGAGSRPAKTATEKAPWQIIADTLRHMATEQFDRRAVEARQ</sequence>
<evidence type="ECO:0000256" key="1">
    <source>
        <dbReference type="ARBA" id="ARBA00004651"/>
    </source>
</evidence>
<organism evidence="8 9">
    <name type="scientific">Pseudaminobacter soli</name>
    <name type="common">ex Zhang et al. 2022</name>
    <dbReference type="NCBI Taxonomy" id="2831468"/>
    <lineage>
        <taxon>Bacteria</taxon>
        <taxon>Pseudomonadati</taxon>
        <taxon>Pseudomonadota</taxon>
        <taxon>Alphaproteobacteria</taxon>
        <taxon>Hyphomicrobiales</taxon>
        <taxon>Phyllobacteriaceae</taxon>
        <taxon>Pseudaminobacter</taxon>
    </lineage>
</organism>
<keyword evidence="5 6" id="KW-0472">Membrane</keyword>
<feature type="transmembrane region" description="Helical" evidence="6">
    <location>
        <begin position="123"/>
        <end position="145"/>
    </location>
</feature>
<protein>
    <submittedName>
        <fullName evidence="8">LTA synthase family protein</fullName>
    </submittedName>
</protein>
<dbReference type="SUPFAM" id="SSF53649">
    <property type="entry name" value="Alkaline phosphatase-like"/>
    <property type="match status" value="1"/>
</dbReference>
<evidence type="ECO:0000313" key="8">
    <source>
        <dbReference type="EMBL" id="MBS3649511.1"/>
    </source>
</evidence>
<name>A0A942E1W7_9HYPH</name>
<dbReference type="GO" id="GO:0005886">
    <property type="term" value="C:plasma membrane"/>
    <property type="evidence" value="ECO:0007669"/>
    <property type="project" value="UniProtKB-SubCell"/>
</dbReference>
<comment type="caution">
    <text evidence="8">The sequence shown here is derived from an EMBL/GenBank/DDBJ whole genome shotgun (WGS) entry which is preliminary data.</text>
</comment>
<keyword evidence="3 6" id="KW-0812">Transmembrane</keyword>
<evidence type="ECO:0000256" key="5">
    <source>
        <dbReference type="ARBA" id="ARBA00023136"/>
    </source>
</evidence>
<dbReference type="EMBL" id="JAGWCR010000006">
    <property type="protein sequence ID" value="MBS3649511.1"/>
    <property type="molecule type" value="Genomic_DNA"/>
</dbReference>
<evidence type="ECO:0000259" key="7">
    <source>
        <dbReference type="Pfam" id="PF00884"/>
    </source>
</evidence>
<evidence type="ECO:0000313" key="9">
    <source>
        <dbReference type="Proteomes" id="UP000680348"/>
    </source>
</evidence>
<feature type="transmembrane region" description="Helical" evidence="6">
    <location>
        <begin position="73"/>
        <end position="90"/>
    </location>
</feature>
<evidence type="ECO:0000256" key="2">
    <source>
        <dbReference type="ARBA" id="ARBA00022475"/>
    </source>
</evidence>
<dbReference type="Pfam" id="PF00884">
    <property type="entry name" value="Sulfatase"/>
    <property type="match status" value="1"/>
</dbReference>
<accession>A0A942E1W7</accession>
<dbReference type="PANTHER" id="PTHR47371">
    <property type="entry name" value="LIPOTEICHOIC ACID SYNTHASE"/>
    <property type="match status" value="1"/>
</dbReference>
<evidence type="ECO:0000256" key="6">
    <source>
        <dbReference type="SAM" id="Phobius"/>
    </source>
</evidence>
<comment type="subcellular location">
    <subcellularLocation>
        <location evidence="1">Cell membrane</location>
        <topology evidence="1">Multi-pass membrane protein</topology>
    </subcellularLocation>
</comment>
<feature type="transmembrane region" description="Helical" evidence="6">
    <location>
        <begin position="196"/>
        <end position="217"/>
    </location>
</feature>
<gene>
    <name evidence="8" type="ORF">KEU06_12920</name>
</gene>
<feature type="transmembrane region" description="Helical" evidence="6">
    <location>
        <begin position="157"/>
        <end position="175"/>
    </location>
</feature>
<reference evidence="8" key="1">
    <citation type="submission" date="2021-04" db="EMBL/GenBank/DDBJ databases">
        <title>Pseudaminobacter soli sp. nov., isolated from paddy soil contaminated by heavy metals.</title>
        <authorList>
            <person name="Zhang K."/>
        </authorList>
    </citation>
    <scope>NUCLEOTIDE SEQUENCE</scope>
    <source>
        <strain evidence="8">19-2017</strain>
    </source>
</reference>
<dbReference type="InterPro" id="IPR050448">
    <property type="entry name" value="OpgB/LTA_synthase_biosynth"/>
</dbReference>
<feature type="transmembrane region" description="Helical" evidence="6">
    <location>
        <begin position="6"/>
        <end position="26"/>
    </location>
</feature>
<dbReference type="AlphaFoldDB" id="A0A942E1W7"/>
<keyword evidence="9" id="KW-1185">Reference proteome</keyword>
<evidence type="ECO:0000256" key="4">
    <source>
        <dbReference type="ARBA" id="ARBA00022989"/>
    </source>
</evidence>
<dbReference type="Proteomes" id="UP000680348">
    <property type="component" value="Unassembled WGS sequence"/>
</dbReference>
<keyword evidence="4 6" id="KW-1133">Transmembrane helix</keyword>
<dbReference type="Gene3D" id="3.40.720.10">
    <property type="entry name" value="Alkaline Phosphatase, subunit A"/>
    <property type="match status" value="1"/>
</dbReference>
<keyword evidence="2" id="KW-1003">Cell membrane</keyword>